<evidence type="ECO:0008006" key="7">
    <source>
        <dbReference type="Google" id="ProtNLM"/>
    </source>
</evidence>
<feature type="domain" description="SidE PDE" evidence="2">
    <location>
        <begin position="235"/>
        <end position="451"/>
    </location>
</feature>
<feature type="domain" description="SidE mono-ADP-ribosyltransferase" evidence="3">
    <location>
        <begin position="576"/>
        <end position="901"/>
    </location>
</feature>
<dbReference type="eggNOG" id="COG1196">
    <property type="taxonomic scope" value="Bacteria"/>
</dbReference>
<feature type="compositionally biased region" description="Basic and acidic residues" evidence="1">
    <location>
        <begin position="253"/>
        <end position="267"/>
    </location>
</feature>
<dbReference type="Pfam" id="PF19048">
    <property type="entry name" value="SidE_mART"/>
    <property type="match status" value="1"/>
</dbReference>
<dbReference type="GO" id="GO:0106274">
    <property type="term" value="F:NAD+-protein-arginine ADP-ribosyltransferase activity"/>
    <property type="evidence" value="ECO:0007669"/>
    <property type="project" value="InterPro"/>
</dbReference>
<dbReference type="RefSeq" id="WP_027270955.1">
    <property type="nucleotide sequence ID" value="NZ_CAAAJE010000011.1"/>
</dbReference>
<dbReference type="PATRIC" id="fig|28087.4.peg.1225"/>
<dbReference type="InterPro" id="IPR043935">
    <property type="entry name" value="SidE_mART"/>
</dbReference>
<organism evidence="5 6">
    <name type="scientific">Legionella sainthelensi</name>
    <dbReference type="NCBI Taxonomy" id="28087"/>
    <lineage>
        <taxon>Bacteria</taxon>
        <taxon>Pseudomonadati</taxon>
        <taxon>Pseudomonadota</taxon>
        <taxon>Gammaproteobacteria</taxon>
        <taxon>Legionellales</taxon>
        <taxon>Legionellaceae</taxon>
        <taxon>Legionella</taxon>
    </lineage>
</organism>
<dbReference type="Pfam" id="PF12252">
    <property type="entry name" value="SidE_PDE"/>
    <property type="match status" value="1"/>
</dbReference>
<reference evidence="5 6" key="1">
    <citation type="submission" date="2015-11" db="EMBL/GenBank/DDBJ databases">
        <title>Genomic analysis of 38 Legionella species identifies large and diverse effector repertoires.</title>
        <authorList>
            <person name="Burstein D."/>
            <person name="Amaro F."/>
            <person name="Zusman T."/>
            <person name="Lifshitz Z."/>
            <person name="Cohen O."/>
            <person name="Gilbert J.A."/>
            <person name="Pupko T."/>
            <person name="Shuman H.A."/>
            <person name="Segal G."/>
        </authorList>
    </citation>
    <scope>NUCLEOTIDE SEQUENCE [LARGE SCALE GENOMIC DNA]</scope>
    <source>
        <strain evidence="5 6">Mt.St.Helens-4</strain>
    </source>
</reference>
<gene>
    <name evidence="5" type="ORF">Lsai_1158</name>
</gene>
<evidence type="ECO:0000313" key="5">
    <source>
        <dbReference type="EMBL" id="KTD58551.1"/>
    </source>
</evidence>
<evidence type="ECO:0000259" key="4">
    <source>
        <dbReference type="Pfam" id="PF19049"/>
    </source>
</evidence>
<evidence type="ECO:0000259" key="2">
    <source>
        <dbReference type="Pfam" id="PF12252"/>
    </source>
</evidence>
<evidence type="ECO:0000256" key="1">
    <source>
        <dbReference type="SAM" id="MobiDB-lite"/>
    </source>
</evidence>
<name>A0A0W0YNU5_9GAMM</name>
<evidence type="ECO:0000259" key="3">
    <source>
        <dbReference type="Pfam" id="PF19048"/>
    </source>
</evidence>
<dbReference type="EMBL" id="LNYV01000013">
    <property type="protein sequence ID" value="KTD58551.1"/>
    <property type="molecule type" value="Genomic_DNA"/>
</dbReference>
<evidence type="ECO:0000313" key="6">
    <source>
        <dbReference type="Proteomes" id="UP000054621"/>
    </source>
</evidence>
<dbReference type="Proteomes" id="UP000054621">
    <property type="component" value="Unassembled WGS sequence"/>
</dbReference>
<protein>
    <recommendedName>
        <fullName evidence="7">Homologous to SidE substrate of Dot/Icm secretion system</fullName>
    </recommendedName>
</protein>
<accession>A0A0W0YNU5</accession>
<dbReference type="GO" id="GO:0016579">
    <property type="term" value="P:protein deubiquitination"/>
    <property type="evidence" value="ECO:0007669"/>
    <property type="project" value="InterPro"/>
</dbReference>
<sequence length="1489" mass="169013">MPEYVKGVELTQDGMRAIFDRMGKNITSGIIYNGNPEIRMDVLDQQGFMPVLTAVSPIQESGHWIMLIKGKGNQYYLFDPLGEHSGKGYQNILSRKLPQGATLSVIPNGTGLNMGLCGYWVASAGVRAHATLTGDNSPTLENLGQTITQEMQNELAGNGYRQITAWLRAVANEFPAGDAKNDATALRLATTGKTSALVETPTQSTVTQVVSESALESALLEHDEDVRSIVNYVHKEYLRHDYPGPLVDPKNPNGERLKPNEGPDRGTHGLAHTVRTMACAEVMVEEARKAKFRGEKLGTAKNGQTLADVTPEELKKILIAQAFFVVGRDDERSGYDSKYKRNFYEEYHEKSEQAFRKCVEENKLIGKIFKDQKEVDHYAAIILDKPHNWDGTPAHVLIHQGHMVDLMRVKAPQEVVLERAYYTLKNSLGSRGAEVVLKTHREFFLATGAVVPQFNPEAKEDPSRGGPYENPYNGDKYVIEEGKIPESKNIRRVDSNYRLKENERFVSIKEYYAIPEIQKSFPGYKTYLKPSPYSFPTDFAKICEQNPTSCLDAIRQARSKIVMGVIKETLQSEPEKAKRVSNRDEIAAARIIQQIMANPDVIQDDHVFLNGQKLEESFFRDLLTKCDMTIVGSLLNDTDINNIDQLMQHEQDTEFHPTDLNEPAKKLGDTWEKNIRKKDSREKNQIKLDLINLMQNNNWYASRVNAIAQNKDEKSTFKEVLLASLLTPLTNKALVDTKNQEPSPQILFRGFNIPKEFQQQLIKQANTIIANTENYLFTTLSSHAFMQIKLDEIASKTKSSEPIFDSNTIFEINDPEQLLSAKQVGAHESVTRDDPFYLPEHVALVPTKVTLDGKTSTEMDRYVVSFIAVKNPDFVPNHEVGFAAAPIFKMQSAKVMDAINAVQPEDEETHKNLNESLKSLRLKLVEQSHLPIRGGFLDRILHYFSGKDDQKISLARKNFLNEKVIPALQECHIALRLNNIDMMLRALEKFPADEKWADFKSDAAKNAKKEMDNLRPLIEKKIALQRQLAPLVKCQDALEKQQATEAIKALEGIPLDKNIPSISKELREKIQQTKHVVIDDLEPLQRPIITSPLINSERAKIHYETRILSMAQRIATLETAKLDDLNYIKKKLSYFNTLQEEVKVLRNERALMHIGTGKIDFTDVENLEKQLRTIHSKLYDAYVVAVAEEINNLEEETPKNLIAVKEMISSFNERLAEVEQLRHEKTRKHETSKEPLNLSDIDALKDRLQKINQFLTKALVNNIRVSLNQMQVKTFDVQVKEAQLNLQLLDKLAKTLDDSDTAQNHKAEIVKLNEFFVEKQKAYPAMVQLQFKSEALIIRLRELCEAHQNHLAESRKTKTEELTKNRWILQGLTDLVGLTTDQRTNLNQKGKALDQFKEDLNNDTYDIQKLIHTLAQKSPKELEEAIGISTENAEKIHALLKNLNHSTTFVAKIEERAKLIDTVLVELDKISIQPELTHVSEEPQNTLNL</sequence>
<dbReference type="InterPro" id="IPR021014">
    <property type="entry name" value="SidE_PDE"/>
</dbReference>
<feature type="domain" description="SidE DUB" evidence="4">
    <location>
        <begin position="1"/>
        <end position="172"/>
    </location>
</feature>
<proteinExistence type="predicted"/>
<dbReference type="OrthoDB" id="5647340at2"/>
<dbReference type="Pfam" id="PF19049">
    <property type="entry name" value="SidE_DUB"/>
    <property type="match status" value="1"/>
</dbReference>
<feature type="region of interest" description="Disordered" evidence="1">
    <location>
        <begin position="243"/>
        <end position="269"/>
    </location>
</feature>
<comment type="caution">
    <text evidence="5">The sequence shown here is derived from an EMBL/GenBank/DDBJ whole genome shotgun (WGS) entry which is preliminary data.</text>
</comment>
<dbReference type="InterPro" id="IPR043934">
    <property type="entry name" value="SidE_DUB"/>
</dbReference>